<evidence type="ECO:0000259" key="2">
    <source>
        <dbReference type="Pfam" id="PF02557"/>
    </source>
</evidence>
<gene>
    <name evidence="3" type="ORF">VN24_07730</name>
</gene>
<protein>
    <recommendedName>
        <fullName evidence="2">D-alanyl-D-alanine carboxypeptidase-like core domain-containing protein</fullName>
    </recommendedName>
</protein>
<dbReference type="GO" id="GO:0008233">
    <property type="term" value="F:peptidase activity"/>
    <property type="evidence" value="ECO:0007669"/>
    <property type="project" value="InterPro"/>
</dbReference>
<feature type="compositionally biased region" description="Low complexity" evidence="1">
    <location>
        <begin position="51"/>
        <end position="62"/>
    </location>
</feature>
<proteinExistence type="predicted"/>
<dbReference type="InterPro" id="IPR052179">
    <property type="entry name" value="DD-CPase-like"/>
</dbReference>
<dbReference type="PANTHER" id="PTHR34385:SF1">
    <property type="entry name" value="PEPTIDOGLYCAN L-ALANYL-D-GLUTAMATE ENDOPEPTIDASE CWLK"/>
    <property type="match status" value="1"/>
</dbReference>
<reference evidence="4" key="2">
    <citation type="submission" date="2015-03" db="EMBL/GenBank/DDBJ databases">
        <title>Genome sequence of Paenibacillus beijingensis strain DSM 24997T.</title>
        <authorList>
            <person name="Kwak Y."/>
            <person name="Shin J.-H."/>
        </authorList>
    </citation>
    <scope>NUCLEOTIDE SEQUENCE [LARGE SCALE GENOMIC DNA]</scope>
    <source>
        <strain evidence="4">DSM 24997</strain>
    </source>
</reference>
<reference evidence="3 4" key="1">
    <citation type="journal article" date="2015" name="J. Biotechnol.">
        <title>Complete genome sequence of Paenibacillus beijingensis 7188(T) (=DSM 24997(T)), a novel rhizobacterium from jujube garden soil.</title>
        <authorList>
            <person name="Kwak Y."/>
            <person name="Shin J.H."/>
        </authorList>
    </citation>
    <scope>NUCLEOTIDE SEQUENCE [LARGE SCALE GENOMIC DNA]</scope>
    <source>
        <strain evidence="3 4">DSM 24997</strain>
    </source>
</reference>
<dbReference type="InterPro" id="IPR009045">
    <property type="entry name" value="Zn_M74/Hedgehog-like"/>
</dbReference>
<organism evidence="3 4">
    <name type="scientific">Paenibacillus beijingensis</name>
    <dbReference type="NCBI Taxonomy" id="1126833"/>
    <lineage>
        <taxon>Bacteria</taxon>
        <taxon>Bacillati</taxon>
        <taxon>Bacillota</taxon>
        <taxon>Bacilli</taxon>
        <taxon>Bacillales</taxon>
        <taxon>Paenibacillaceae</taxon>
        <taxon>Paenibacillus</taxon>
    </lineage>
</organism>
<name>A0A0D5NRG4_9BACL</name>
<dbReference type="KEGG" id="pbj:VN24_07730"/>
<feature type="domain" description="D-alanyl-D-alanine carboxypeptidase-like core" evidence="2">
    <location>
        <begin position="151"/>
        <end position="280"/>
    </location>
</feature>
<dbReference type="GO" id="GO:0006508">
    <property type="term" value="P:proteolysis"/>
    <property type="evidence" value="ECO:0007669"/>
    <property type="project" value="InterPro"/>
</dbReference>
<dbReference type="AlphaFoldDB" id="A0A0D5NRG4"/>
<evidence type="ECO:0000256" key="1">
    <source>
        <dbReference type="SAM" id="MobiDB-lite"/>
    </source>
</evidence>
<dbReference type="HOGENOM" id="CLU_054193_1_0_9"/>
<evidence type="ECO:0000313" key="4">
    <source>
        <dbReference type="Proteomes" id="UP000032633"/>
    </source>
</evidence>
<feature type="compositionally biased region" description="Low complexity" evidence="1">
    <location>
        <begin position="13"/>
        <end position="28"/>
    </location>
</feature>
<sequence length="312" mass="32078">MSGGENGKGGSSGTSAGNGASAGGSSQADAKDGTAPAPGTETAPGTKPAEGSDPASSTPPAAGGDGSGSEGNGSRPDGSKDDGSSGSGADKGDTAGGTSSGSDGEAEQVVANAESESVLVNKTYRLPKGYVPDDLVYPDIPFTFTEKIDKRKLRKEAAAALEELVAGAKADGVALAGVSGYRSEARQKTLFDNYAKKDGIEAANRYSAKPGYSEHQTGLAIDMAGSDGKCAAEQCFSDTEAAKWLAKHAQEYGFIIRYPEGKEKITGYMYESWHIRYVGKKIAQEIYDKGITLEEYFGDAVPVIGAADQKKQ</sequence>
<dbReference type="PATRIC" id="fig|1126833.4.peg.1702"/>
<feature type="region of interest" description="Disordered" evidence="1">
    <location>
        <begin position="1"/>
        <end position="112"/>
    </location>
</feature>
<evidence type="ECO:0000313" key="3">
    <source>
        <dbReference type="EMBL" id="AJY77592.1"/>
    </source>
</evidence>
<dbReference type="InterPro" id="IPR058193">
    <property type="entry name" value="VanY/YodJ_core_dom"/>
</dbReference>
<dbReference type="CDD" id="cd14852">
    <property type="entry name" value="LD-carboxypeptidase"/>
    <property type="match status" value="1"/>
</dbReference>
<dbReference type="STRING" id="1126833.VN24_07730"/>
<keyword evidence="4" id="KW-1185">Reference proteome</keyword>
<dbReference type="PANTHER" id="PTHR34385">
    <property type="entry name" value="D-ALANYL-D-ALANINE CARBOXYPEPTIDASE"/>
    <property type="match status" value="1"/>
</dbReference>
<accession>A0A0D5NRG4</accession>
<dbReference type="SUPFAM" id="SSF55166">
    <property type="entry name" value="Hedgehog/DD-peptidase"/>
    <property type="match status" value="1"/>
</dbReference>
<feature type="compositionally biased region" description="Gly residues" evidence="1">
    <location>
        <begin position="1"/>
        <end position="12"/>
    </location>
</feature>
<dbReference type="Proteomes" id="UP000032633">
    <property type="component" value="Chromosome"/>
</dbReference>
<dbReference type="Gene3D" id="3.30.1380.10">
    <property type="match status" value="1"/>
</dbReference>
<dbReference type="EMBL" id="CP011058">
    <property type="protein sequence ID" value="AJY77592.1"/>
    <property type="molecule type" value="Genomic_DNA"/>
</dbReference>
<dbReference type="Pfam" id="PF02557">
    <property type="entry name" value="VanY"/>
    <property type="match status" value="1"/>
</dbReference>
<dbReference type="InterPro" id="IPR003709">
    <property type="entry name" value="VanY-like_core_dom"/>
</dbReference>